<dbReference type="AlphaFoldDB" id="A0ABD3P6B6"/>
<dbReference type="InterPro" id="IPR052228">
    <property type="entry name" value="Sec_Metab_Biosynth_Oxidored"/>
</dbReference>
<dbReference type="EMBL" id="JABMIG020000265">
    <property type="protein sequence ID" value="KAL3783242.1"/>
    <property type="molecule type" value="Genomic_DNA"/>
</dbReference>
<dbReference type="Gene3D" id="3.40.50.720">
    <property type="entry name" value="NAD(P)-binding Rossmann-like Domain"/>
    <property type="match status" value="1"/>
</dbReference>
<reference evidence="3 4" key="1">
    <citation type="journal article" date="2020" name="G3 (Bethesda)">
        <title>Improved Reference Genome for Cyclotella cryptica CCMP332, a Model for Cell Wall Morphogenesis, Salinity Adaptation, and Lipid Production in Diatoms (Bacillariophyta).</title>
        <authorList>
            <person name="Roberts W.R."/>
            <person name="Downey K.M."/>
            <person name="Ruck E.C."/>
            <person name="Traller J.C."/>
            <person name="Alverson A.J."/>
        </authorList>
    </citation>
    <scope>NUCLEOTIDE SEQUENCE [LARGE SCALE GENOMIC DNA]</scope>
    <source>
        <strain evidence="3 4">CCMP332</strain>
    </source>
</reference>
<protein>
    <submittedName>
        <fullName evidence="3">Uncharacterized protein</fullName>
    </submittedName>
</protein>
<feature type="transmembrane region" description="Helical" evidence="2">
    <location>
        <begin position="6"/>
        <end position="25"/>
    </location>
</feature>
<keyword evidence="4" id="KW-1185">Reference proteome</keyword>
<accession>A0ABD3P6B6</accession>
<name>A0ABD3P6B6_9STRA</name>
<dbReference type="GO" id="GO:0016491">
    <property type="term" value="F:oxidoreductase activity"/>
    <property type="evidence" value="ECO:0007669"/>
    <property type="project" value="UniProtKB-KW"/>
</dbReference>
<evidence type="ECO:0000256" key="2">
    <source>
        <dbReference type="SAM" id="Phobius"/>
    </source>
</evidence>
<keyword evidence="1" id="KW-0560">Oxidoreductase</keyword>
<dbReference type="SUPFAM" id="SSF51735">
    <property type="entry name" value="NAD(P)-binding Rossmann-fold domains"/>
    <property type="match status" value="1"/>
</dbReference>
<keyword evidence="2" id="KW-1133">Transmembrane helix</keyword>
<organism evidence="3 4">
    <name type="scientific">Cyclotella cryptica</name>
    <dbReference type="NCBI Taxonomy" id="29204"/>
    <lineage>
        <taxon>Eukaryota</taxon>
        <taxon>Sar</taxon>
        <taxon>Stramenopiles</taxon>
        <taxon>Ochrophyta</taxon>
        <taxon>Bacillariophyta</taxon>
        <taxon>Coscinodiscophyceae</taxon>
        <taxon>Thalassiosirophycidae</taxon>
        <taxon>Stephanodiscales</taxon>
        <taxon>Stephanodiscaceae</taxon>
        <taxon>Cyclotella</taxon>
    </lineage>
</organism>
<dbReference type="InterPro" id="IPR036291">
    <property type="entry name" value="NAD(P)-bd_dom_sf"/>
</dbReference>
<dbReference type="PANTHER" id="PTHR47534:SF3">
    <property type="entry name" value="ALCOHOL DEHYDROGENASE-LIKE C-TERMINAL DOMAIN-CONTAINING PROTEIN"/>
    <property type="match status" value="1"/>
</dbReference>
<dbReference type="PANTHER" id="PTHR47534">
    <property type="entry name" value="YALI0E05731P"/>
    <property type="match status" value="1"/>
</dbReference>
<gene>
    <name evidence="3" type="ORF">HJC23_001149</name>
</gene>
<comment type="caution">
    <text evidence="3">The sequence shown here is derived from an EMBL/GenBank/DDBJ whole genome shotgun (WGS) entry which is preliminary data.</text>
</comment>
<keyword evidence="2" id="KW-0812">Transmembrane</keyword>
<evidence type="ECO:0000313" key="3">
    <source>
        <dbReference type="EMBL" id="KAL3783242.1"/>
    </source>
</evidence>
<evidence type="ECO:0000313" key="4">
    <source>
        <dbReference type="Proteomes" id="UP001516023"/>
    </source>
</evidence>
<keyword evidence="2" id="KW-0472">Membrane</keyword>
<proteinExistence type="predicted"/>
<dbReference type="InterPro" id="IPR002347">
    <property type="entry name" value="SDR_fam"/>
</dbReference>
<dbReference type="Proteomes" id="UP001516023">
    <property type="component" value="Unassembled WGS sequence"/>
</dbReference>
<dbReference type="Pfam" id="PF00106">
    <property type="entry name" value="adh_short"/>
    <property type="match status" value="1"/>
</dbReference>
<sequence length="347" mass="38093">MFSKRIIIVVSIAIAIRPLINYFFWLKASPLDKAVGPVPVLSKEQLSSHVKGKNALLVGGTRGVGYGTALALAAAGARVTIVGRSANSGSRAVTEIKNAIDSGAVNFISGDIGTVCDCMKLIRKLEEQDVRYDFLVVSAATFPDWTQPLLNEDGVDKSFGIATVGRYLVYRNAHRFMKSGSRILNVLASGTKWPSQVLKMWNRDLASGKKEVSGLYEGILNFALSSEMMMDSLYKYDKNFVNGAYTMVSTHPGILKTDLHRGQGLLFDIIEAVMVALVGISEEDAGKHQASILVSEKLHEKRLTFVDQFGYGRLRDQNAIDFIEENSEWLWSLLTTLEEKSGACSDN</sequence>
<evidence type="ECO:0000256" key="1">
    <source>
        <dbReference type="ARBA" id="ARBA00023002"/>
    </source>
</evidence>